<organism evidence="2 3">
    <name type="scientific">Kineosporia succinea</name>
    <dbReference type="NCBI Taxonomy" id="84632"/>
    <lineage>
        <taxon>Bacteria</taxon>
        <taxon>Bacillati</taxon>
        <taxon>Actinomycetota</taxon>
        <taxon>Actinomycetes</taxon>
        <taxon>Kineosporiales</taxon>
        <taxon>Kineosporiaceae</taxon>
        <taxon>Kineosporia</taxon>
    </lineage>
</organism>
<gene>
    <name evidence="2" type="ORF">J2S57_000807</name>
</gene>
<feature type="transmembrane region" description="Helical" evidence="1">
    <location>
        <begin position="162"/>
        <end position="189"/>
    </location>
</feature>
<proteinExistence type="predicted"/>
<comment type="caution">
    <text evidence="2">The sequence shown here is derived from an EMBL/GenBank/DDBJ whole genome shotgun (WGS) entry which is preliminary data.</text>
</comment>
<feature type="transmembrane region" description="Helical" evidence="1">
    <location>
        <begin position="201"/>
        <end position="219"/>
    </location>
</feature>
<keyword evidence="3" id="KW-1185">Reference proteome</keyword>
<protein>
    <recommendedName>
        <fullName evidence="4">Membrane protein DUF2207</fullName>
    </recommendedName>
</protein>
<dbReference type="EMBL" id="JAUSQZ010000001">
    <property type="protein sequence ID" value="MDP9825058.1"/>
    <property type="molecule type" value="Genomic_DNA"/>
</dbReference>
<evidence type="ECO:0000313" key="2">
    <source>
        <dbReference type="EMBL" id="MDP9825058.1"/>
    </source>
</evidence>
<evidence type="ECO:0000256" key="1">
    <source>
        <dbReference type="SAM" id="Phobius"/>
    </source>
</evidence>
<name>A0ABT9NXA5_9ACTN</name>
<dbReference type="Proteomes" id="UP001235712">
    <property type="component" value="Unassembled WGS sequence"/>
</dbReference>
<dbReference type="RefSeq" id="WP_307238450.1">
    <property type="nucleotide sequence ID" value="NZ_JAUSQZ010000001.1"/>
</dbReference>
<evidence type="ECO:0000313" key="3">
    <source>
        <dbReference type="Proteomes" id="UP001235712"/>
    </source>
</evidence>
<feature type="transmembrane region" description="Helical" evidence="1">
    <location>
        <begin position="37"/>
        <end position="57"/>
    </location>
</feature>
<accession>A0ABT9NXA5</accession>
<evidence type="ECO:0008006" key="4">
    <source>
        <dbReference type="Google" id="ProtNLM"/>
    </source>
</evidence>
<keyword evidence="1" id="KW-0472">Membrane</keyword>
<feature type="transmembrane region" description="Helical" evidence="1">
    <location>
        <begin position="240"/>
        <end position="258"/>
    </location>
</feature>
<reference evidence="2 3" key="1">
    <citation type="submission" date="2023-07" db="EMBL/GenBank/DDBJ databases">
        <title>Sequencing the genomes of 1000 actinobacteria strains.</title>
        <authorList>
            <person name="Klenk H.-P."/>
        </authorList>
    </citation>
    <scope>NUCLEOTIDE SEQUENCE [LARGE SCALE GENOMIC DNA]</scope>
    <source>
        <strain evidence="2 3">DSM 44388</strain>
    </source>
</reference>
<keyword evidence="1" id="KW-1133">Transmembrane helix</keyword>
<keyword evidence="1" id="KW-0812">Transmembrane</keyword>
<sequence length="261" mass="28730">MLLSRRACNAGPGHSALVHVIITEPQKPPTRRPVAAWARRLLLAAWIVVIALAPLTGEREGRFSHLRNELAQGRVTELTVRGDGLGEGAVSGTANQTVVWEGRWGITRHDQVRVVVRDPADEFVPDRSGPEVETRDLATYLSQTYPGVSVERHPRDHRDDRLFGFGHLPGALYSAYLLVLLGSVVVLLAGPEPWRATRPGWFWAGFFVPWVAVPLFLLLSGPTPFVPAPGNERRRLTGPAAFLLGLFVPGIVAATWQARIW</sequence>